<keyword evidence="5" id="KW-0131">Cell cycle</keyword>
<dbReference type="InterPro" id="IPR036322">
    <property type="entry name" value="WD40_repeat_dom_sf"/>
</dbReference>
<dbReference type="Pfam" id="PF12896">
    <property type="entry name" value="ANAPC4"/>
    <property type="match status" value="1"/>
</dbReference>
<evidence type="ECO:0000256" key="5">
    <source>
        <dbReference type="ARBA" id="ARBA00023306"/>
    </source>
</evidence>
<dbReference type="PANTHER" id="PTHR13260">
    <property type="entry name" value="ANAPHASE PROMOTING COMPLEX SUBUNIT 4 APC4"/>
    <property type="match status" value="1"/>
</dbReference>
<dbReference type="STRING" id="1077348.A0A2G8SE19"/>
<dbReference type="InterPro" id="IPR015943">
    <property type="entry name" value="WD40/YVTN_repeat-like_dom_sf"/>
</dbReference>
<sequence length="860" mass="94082">MATTIAPVASIQLPSKSRILPTSWCPDKDLLIVASHSHHGKMTLYKMQGSKKWEVTIKPHPSHDKKSEEPDVVGVAWSPDVQSIAVASNPPTVSIHSIQDGKELRSHPIALHPQASLTGIWWFLEEKKVVGNGLPDIFKRGENLTGSAHGMLKGLPLLDPIQDDTKPLGSSELFAFQGVRSKPSETTTNVISPSIDTWPHLPSDLAAASIAANRPDSEQTFPEGEGEADDTNVNSILAVADNLGNVHLFLEGSYPLGAVSLQSKFFPRSLYKLRDYFFAHIGPDAPAVDSAVGLLPSVVQLPYLTGRHLRDVARVSSSARELVSYTMRVVRDMRAAWWGTDGAVSARDLGPKWLLSLEDRQKNEFGHEVAYALLDLTCLLTTGRSSEALLDYLGSGEHMSERSMQKWETIMTDALVRIRDLAEQRVAPACQRLHLLLQEVQGWSALPQYAVCNLKPSDVEGCLNLTAAAIFNSSSLAATARKELLRFKEFMKWLRYETSRTNAAGDHHNPRPQHDILEVNEYLMSSLPASPIDKWFTGLATPVIRESIGVPSERASIDAAIGKALGALDGWDQTVHDDVRARDLSHIERNLDKLLQTLADRCRAIFDEAAKAAARSTVRVAEWEVTPMMAPVGTLQSEGTASSSATVIRERTVPEEDKPGNFLQFLAIRPPHDGGRSYLCIVRLQQGLGALKSVPTVEVSVLECCATEAGSETVAPFDLLDFDFFDSQVLVMVYRPKDEQSRIATIGYADLIYHPIPSHEYVNGTTRKALMDEVLDRLGSGQCPSAPAPITQSRTLTSCVAGGVTLAVNGRTGRRVSCVLDEAGMNLEVLDMEGEEEGEEEEEDLELEEAEEDEVAEGSG</sequence>
<accession>A0A2G8SE19</accession>
<dbReference type="Gene3D" id="2.130.10.10">
    <property type="entry name" value="YVTN repeat-like/Quinoprotein amine dehydrogenase"/>
    <property type="match status" value="1"/>
</dbReference>
<dbReference type="EMBL" id="AYKW01000012">
    <property type="protein sequence ID" value="PIL31977.1"/>
    <property type="molecule type" value="Genomic_DNA"/>
</dbReference>
<dbReference type="PANTHER" id="PTHR13260:SF0">
    <property type="entry name" value="ANAPHASE-PROMOTING COMPLEX SUBUNIT 4"/>
    <property type="match status" value="1"/>
</dbReference>
<dbReference type="Proteomes" id="UP000230002">
    <property type="component" value="Unassembled WGS sequence"/>
</dbReference>
<evidence type="ECO:0000259" key="7">
    <source>
        <dbReference type="Pfam" id="PF12894"/>
    </source>
</evidence>
<protein>
    <recommendedName>
        <fullName evidence="1">Anaphase-promoting complex subunit 4</fullName>
    </recommendedName>
</protein>
<dbReference type="InterPro" id="IPR024977">
    <property type="entry name" value="Apc4-like_WD40_dom"/>
</dbReference>
<feature type="domain" description="Anaphase-promoting complex subunit 4-like WD40" evidence="7">
    <location>
        <begin position="23"/>
        <end position="109"/>
    </location>
</feature>
<evidence type="ECO:0000313" key="9">
    <source>
        <dbReference type="EMBL" id="PIL31977.1"/>
    </source>
</evidence>
<proteinExistence type="predicted"/>
<feature type="region of interest" description="Disordered" evidence="6">
    <location>
        <begin position="831"/>
        <end position="860"/>
    </location>
</feature>
<comment type="caution">
    <text evidence="9">The sequence shown here is derived from an EMBL/GenBank/DDBJ whole genome shotgun (WGS) entry which is preliminary data.</text>
</comment>
<gene>
    <name evidence="9" type="ORF">GSI_06681</name>
</gene>
<name>A0A2G8SE19_9APHY</name>
<dbReference type="GO" id="GO:0034399">
    <property type="term" value="C:nuclear periphery"/>
    <property type="evidence" value="ECO:0007669"/>
    <property type="project" value="TreeGrafter"/>
</dbReference>
<dbReference type="InterPro" id="IPR024790">
    <property type="entry name" value="APC4_long_dom"/>
</dbReference>
<evidence type="ECO:0000259" key="8">
    <source>
        <dbReference type="Pfam" id="PF12896"/>
    </source>
</evidence>
<evidence type="ECO:0000256" key="1">
    <source>
        <dbReference type="ARBA" id="ARBA00016067"/>
    </source>
</evidence>
<evidence type="ECO:0000256" key="2">
    <source>
        <dbReference type="ARBA" id="ARBA00022618"/>
    </source>
</evidence>
<dbReference type="InterPro" id="IPR024789">
    <property type="entry name" value="APC4"/>
</dbReference>
<dbReference type="SUPFAM" id="SSF50978">
    <property type="entry name" value="WD40 repeat-like"/>
    <property type="match status" value="1"/>
</dbReference>
<keyword evidence="10" id="KW-1185">Reference proteome</keyword>
<dbReference type="GO" id="GO:0031145">
    <property type="term" value="P:anaphase-promoting complex-dependent catabolic process"/>
    <property type="evidence" value="ECO:0007669"/>
    <property type="project" value="InterPro"/>
</dbReference>
<keyword evidence="4" id="KW-0833">Ubl conjugation pathway</keyword>
<dbReference type="Pfam" id="PF12894">
    <property type="entry name" value="ANAPC4_WD40"/>
    <property type="match status" value="1"/>
</dbReference>
<keyword evidence="3" id="KW-0498">Mitosis</keyword>
<evidence type="ECO:0000313" key="10">
    <source>
        <dbReference type="Proteomes" id="UP000230002"/>
    </source>
</evidence>
<reference evidence="9 10" key="1">
    <citation type="journal article" date="2015" name="Sci. Rep.">
        <title>Chromosome-level genome map provides insights into diverse defense mechanisms in the medicinal fungus Ganoderma sinense.</title>
        <authorList>
            <person name="Zhu Y."/>
            <person name="Xu J."/>
            <person name="Sun C."/>
            <person name="Zhou S."/>
            <person name="Xu H."/>
            <person name="Nelson D.R."/>
            <person name="Qian J."/>
            <person name="Song J."/>
            <person name="Luo H."/>
            <person name="Xiang L."/>
            <person name="Li Y."/>
            <person name="Xu Z."/>
            <person name="Ji A."/>
            <person name="Wang L."/>
            <person name="Lu S."/>
            <person name="Hayward A."/>
            <person name="Sun W."/>
            <person name="Li X."/>
            <person name="Schwartz D.C."/>
            <person name="Wang Y."/>
            <person name="Chen S."/>
        </authorList>
    </citation>
    <scope>NUCLEOTIDE SEQUENCE [LARGE SCALE GENOMIC DNA]</scope>
    <source>
        <strain evidence="9 10">ZZ0214-1</strain>
    </source>
</reference>
<feature type="domain" description="Anaphase-promoting complex subunit 4 long" evidence="8">
    <location>
        <begin position="302"/>
        <end position="502"/>
    </location>
</feature>
<dbReference type="GO" id="GO:0005680">
    <property type="term" value="C:anaphase-promoting complex"/>
    <property type="evidence" value="ECO:0007669"/>
    <property type="project" value="InterPro"/>
</dbReference>
<dbReference type="OrthoDB" id="10259843at2759"/>
<evidence type="ECO:0000256" key="6">
    <source>
        <dbReference type="SAM" id="MobiDB-lite"/>
    </source>
</evidence>
<dbReference type="GO" id="GO:0070979">
    <property type="term" value="P:protein K11-linked ubiquitination"/>
    <property type="evidence" value="ECO:0007669"/>
    <property type="project" value="TreeGrafter"/>
</dbReference>
<evidence type="ECO:0000256" key="3">
    <source>
        <dbReference type="ARBA" id="ARBA00022776"/>
    </source>
</evidence>
<dbReference type="AlphaFoldDB" id="A0A2G8SE19"/>
<evidence type="ECO:0000256" key="4">
    <source>
        <dbReference type="ARBA" id="ARBA00022786"/>
    </source>
</evidence>
<keyword evidence="2" id="KW-0132">Cell division</keyword>
<organism evidence="9 10">
    <name type="scientific">Ganoderma sinense ZZ0214-1</name>
    <dbReference type="NCBI Taxonomy" id="1077348"/>
    <lineage>
        <taxon>Eukaryota</taxon>
        <taxon>Fungi</taxon>
        <taxon>Dikarya</taxon>
        <taxon>Basidiomycota</taxon>
        <taxon>Agaricomycotina</taxon>
        <taxon>Agaricomycetes</taxon>
        <taxon>Polyporales</taxon>
        <taxon>Polyporaceae</taxon>
        <taxon>Ganoderma</taxon>
    </lineage>
</organism>
<dbReference type="GO" id="GO:0051301">
    <property type="term" value="P:cell division"/>
    <property type="evidence" value="ECO:0007669"/>
    <property type="project" value="UniProtKB-KW"/>
</dbReference>